<sequence>MAVLNVHERVLEAGEQEVGALIDGLAGGPADALWPHGRWPAMRLDPGLELGAVGGHGPVRYAVAAYVPGRWVRFEFTGPRGFHGFHECSVHPAGAGRTLLRHTLAMRPSGPARLSWPLVFRPLHDALLEDALDRAEAVFPGAAPPAPARWGRYVRLLRRVLAR</sequence>
<evidence type="ECO:0000313" key="1">
    <source>
        <dbReference type="EMBL" id="GHH76406.1"/>
    </source>
</evidence>
<name>A0A919KYK6_9ACTN</name>
<evidence type="ECO:0008006" key="3">
    <source>
        <dbReference type="Google" id="ProtNLM"/>
    </source>
</evidence>
<dbReference type="EMBL" id="BNBO01000029">
    <property type="protein sequence ID" value="GHH76406.1"/>
    <property type="molecule type" value="Genomic_DNA"/>
</dbReference>
<protein>
    <recommendedName>
        <fullName evidence="3">SRPBCC family protein</fullName>
    </recommendedName>
</protein>
<comment type="caution">
    <text evidence="1">The sequence shown here is derived from an EMBL/GenBank/DDBJ whole genome shotgun (WGS) entry which is preliminary data.</text>
</comment>
<keyword evidence="2" id="KW-1185">Reference proteome</keyword>
<gene>
    <name evidence="1" type="ORF">GCM10018781_47520</name>
</gene>
<reference evidence="1" key="2">
    <citation type="submission" date="2020-09" db="EMBL/GenBank/DDBJ databases">
        <authorList>
            <person name="Sun Q."/>
            <person name="Ohkuma M."/>
        </authorList>
    </citation>
    <scope>NUCLEOTIDE SEQUENCE</scope>
    <source>
        <strain evidence="1">JCM 4646</strain>
    </source>
</reference>
<organism evidence="1 2">
    <name type="scientific">Kitasatospora indigofera</name>
    <dbReference type="NCBI Taxonomy" id="67307"/>
    <lineage>
        <taxon>Bacteria</taxon>
        <taxon>Bacillati</taxon>
        <taxon>Actinomycetota</taxon>
        <taxon>Actinomycetes</taxon>
        <taxon>Kitasatosporales</taxon>
        <taxon>Streptomycetaceae</taxon>
        <taxon>Kitasatospora</taxon>
    </lineage>
</organism>
<proteinExistence type="predicted"/>
<dbReference type="RefSeq" id="WP_190212917.1">
    <property type="nucleotide sequence ID" value="NZ_BNBO01000029.1"/>
</dbReference>
<dbReference type="Proteomes" id="UP000617734">
    <property type="component" value="Unassembled WGS sequence"/>
</dbReference>
<dbReference type="SUPFAM" id="SSF55961">
    <property type="entry name" value="Bet v1-like"/>
    <property type="match status" value="1"/>
</dbReference>
<evidence type="ECO:0000313" key="2">
    <source>
        <dbReference type="Proteomes" id="UP000617734"/>
    </source>
</evidence>
<reference evidence="1" key="1">
    <citation type="journal article" date="2014" name="Int. J. Syst. Evol. Microbiol.">
        <title>Complete genome sequence of Corynebacterium casei LMG S-19264T (=DSM 44701T), isolated from a smear-ripened cheese.</title>
        <authorList>
            <consortium name="US DOE Joint Genome Institute (JGI-PGF)"/>
            <person name="Walter F."/>
            <person name="Albersmeier A."/>
            <person name="Kalinowski J."/>
            <person name="Ruckert C."/>
        </authorList>
    </citation>
    <scope>NUCLEOTIDE SEQUENCE</scope>
    <source>
        <strain evidence="1">JCM 4646</strain>
    </source>
</reference>
<accession>A0A919KYK6</accession>
<dbReference type="AlphaFoldDB" id="A0A919KYK6"/>
<dbReference type="GeneID" id="95355128"/>